<dbReference type="AlphaFoldDB" id="A0A645B800"/>
<evidence type="ECO:0008006" key="2">
    <source>
        <dbReference type="Google" id="ProtNLM"/>
    </source>
</evidence>
<sequence length="181" mass="20765">MFDNSLDLAENKLIVLYILEKINLPVSNILLAQIILENNFMNYFTLQQYITELGESKLLKNVNDKGKDRITISDNGRKVLSLFKNRISEDRLLQLNNYIETRILSIKNELTVTADYTIENGNSYVVNLIASEGNITLMDLKISVASNKQARDLCQKWKSNSSDLYNKVINLLFEDQAPENK</sequence>
<name>A0A645B800_9ZZZZ</name>
<reference evidence="1" key="1">
    <citation type="submission" date="2019-08" db="EMBL/GenBank/DDBJ databases">
        <authorList>
            <person name="Kucharzyk K."/>
            <person name="Murdoch R.W."/>
            <person name="Higgins S."/>
            <person name="Loffler F."/>
        </authorList>
    </citation>
    <scope>NUCLEOTIDE SEQUENCE</scope>
</reference>
<dbReference type="Pfam" id="PF14277">
    <property type="entry name" value="DUF4364"/>
    <property type="match status" value="1"/>
</dbReference>
<evidence type="ECO:0000313" key="1">
    <source>
        <dbReference type="EMBL" id="MPM60731.1"/>
    </source>
</evidence>
<organism evidence="1">
    <name type="scientific">bioreactor metagenome</name>
    <dbReference type="NCBI Taxonomy" id="1076179"/>
    <lineage>
        <taxon>unclassified sequences</taxon>
        <taxon>metagenomes</taxon>
        <taxon>ecological metagenomes</taxon>
    </lineage>
</organism>
<dbReference type="EMBL" id="VSSQ01017954">
    <property type="protein sequence ID" value="MPM60731.1"/>
    <property type="molecule type" value="Genomic_DNA"/>
</dbReference>
<accession>A0A645B800</accession>
<dbReference type="InterPro" id="IPR036388">
    <property type="entry name" value="WH-like_DNA-bd_sf"/>
</dbReference>
<protein>
    <recommendedName>
        <fullName evidence="2">DUF4364 domain-containing protein</fullName>
    </recommendedName>
</protein>
<proteinExistence type="predicted"/>
<dbReference type="Gene3D" id="1.10.10.10">
    <property type="entry name" value="Winged helix-like DNA-binding domain superfamily/Winged helix DNA-binding domain"/>
    <property type="match status" value="1"/>
</dbReference>
<dbReference type="InterPro" id="IPR025374">
    <property type="entry name" value="DUF4364"/>
</dbReference>
<gene>
    <name evidence="1" type="ORF">SDC9_107583</name>
</gene>
<comment type="caution">
    <text evidence="1">The sequence shown here is derived from an EMBL/GenBank/DDBJ whole genome shotgun (WGS) entry which is preliminary data.</text>
</comment>